<dbReference type="EMBL" id="BJHW01000003">
    <property type="protein sequence ID" value="GDY60602.1"/>
    <property type="molecule type" value="Genomic_DNA"/>
</dbReference>
<accession>A0A4D4LH05</accession>
<keyword evidence="2" id="KW-1185">Reference proteome</keyword>
<gene>
    <name evidence="1" type="ORF">SVIO_112250</name>
</gene>
<dbReference type="RefSeq" id="WP_137982456.1">
    <property type="nucleotide sequence ID" value="NZ_BAAASO010000065.1"/>
</dbReference>
<dbReference type="Proteomes" id="UP000301309">
    <property type="component" value="Unassembled WGS sequence"/>
</dbReference>
<sequence length="88" mass="9750">MSDQVWPARLSPAASRYLATLEPAVQELVGDILDIASRAPLHWPQWDTSDPEGADLRAAAVGQLSLIYWINRTTEPPHLYVLTIVWAG</sequence>
<evidence type="ECO:0000313" key="2">
    <source>
        <dbReference type="Proteomes" id="UP000301309"/>
    </source>
</evidence>
<reference evidence="1 2" key="1">
    <citation type="journal article" date="2020" name="Int. J. Syst. Evol. Microbiol.">
        <title>Reclassification of Streptomyces castelarensis and Streptomyces sporoclivatus as later heterotypic synonyms of Streptomyces antimycoticus.</title>
        <authorList>
            <person name="Komaki H."/>
            <person name="Tamura T."/>
        </authorList>
    </citation>
    <scope>NUCLEOTIDE SEQUENCE [LARGE SCALE GENOMIC DNA]</scope>
    <source>
        <strain evidence="1 2">NBRC 13459</strain>
    </source>
</reference>
<name>A0A4D4LH05_STRVO</name>
<proteinExistence type="predicted"/>
<comment type="caution">
    <text evidence="1">The sequence shown here is derived from an EMBL/GenBank/DDBJ whole genome shotgun (WGS) entry which is preliminary data.</text>
</comment>
<dbReference type="AlphaFoldDB" id="A0A4D4LH05"/>
<dbReference type="OrthoDB" id="4257412at2"/>
<protein>
    <submittedName>
        <fullName evidence="1">Uncharacterized protein</fullName>
    </submittedName>
</protein>
<evidence type="ECO:0000313" key="1">
    <source>
        <dbReference type="EMBL" id="GDY60602.1"/>
    </source>
</evidence>
<organism evidence="1 2">
    <name type="scientific">Streptomyces violaceusniger</name>
    <dbReference type="NCBI Taxonomy" id="68280"/>
    <lineage>
        <taxon>Bacteria</taxon>
        <taxon>Bacillati</taxon>
        <taxon>Actinomycetota</taxon>
        <taxon>Actinomycetes</taxon>
        <taxon>Kitasatosporales</taxon>
        <taxon>Streptomycetaceae</taxon>
        <taxon>Streptomyces</taxon>
        <taxon>Streptomyces violaceusniger group</taxon>
    </lineage>
</organism>